<evidence type="ECO:0000313" key="1">
    <source>
        <dbReference type="EMBL" id="JAP08689.1"/>
    </source>
</evidence>
<reference evidence="1" key="1">
    <citation type="submission" date="2015-12" db="EMBL/GenBank/DDBJ databases">
        <title>Gene expression during late stages of embryo sac development: a critical building block for successful pollen-pistil interactions.</title>
        <authorList>
            <person name="Liu Y."/>
            <person name="Joly V."/>
            <person name="Sabar M."/>
            <person name="Matton D.P."/>
        </authorList>
    </citation>
    <scope>NUCLEOTIDE SEQUENCE</scope>
</reference>
<protein>
    <submittedName>
        <fullName evidence="1">Putative ovule protein</fullName>
    </submittedName>
</protein>
<accession>A0A0V0GKF3</accession>
<organism evidence="1">
    <name type="scientific">Solanum chacoense</name>
    <name type="common">Chaco potato</name>
    <dbReference type="NCBI Taxonomy" id="4108"/>
    <lineage>
        <taxon>Eukaryota</taxon>
        <taxon>Viridiplantae</taxon>
        <taxon>Streptophyta</taxon>
        <taxon>Embryophyta</taxon>
        <taxon>Tracheophyta</taxon>
        <taxon>Spermatophyta</taxon>
        <taxon>Magnoliopsida</taxon>
        <taxon>eudicotyledons</taxon>
        <taxon>Gunneridae</taxon>
        <taxon>Pentapetalae</taxon>
        <taxon>asterids</taxon>
        <taxon>lamiids</taxon>
        <taxon>Solanales</taxon>
        <taxon>Solanaceae</taxon>
        <taxon>Solanoideae</taxon>
        <taxon>Solaneae</taxon>
        <taxon>Solanum</taxon>
    </lineage>
</organism>
<dbReference type="AlphaFoldDB" id="A0A0V0GKF3"/>
<dbReference type="EMBL" id="GEDG01036460">
    <property type="protein sequence ID" value="JAP08689.1"/>
    <property type="molecule type" value="Transcribed_RNA"/>
</dbReference>
<name>A0A0V0GKF3_SOLCH</name>
<sequence length="80" mass="9723">MSQIFRLFSPLKLSKFINDCIIQPHRTIEVKSFIAHYWTDQSPIFTWDILSQQKPFFLTQYSTLHYNLRSAFRCLNFKIY</sequence>
<proteinExistence type="predicted"/>